<dbReference type="STRING" id="265719.SAMN04488509_102274"/>
<dbReference type="CDD" id="cd02440">
    <property type="entry name" value="AdoMet_MTases"/>
    <property type="match status" value="1"/>
</dbReference>
<dbReference type="EMBL" id="FNAG01000002">
    <property type="protein sequence ID" value="SDD39069.1"/>
    <property type="molecule type" value="Genomic_DNA"/>
</dbReference>
<dbReference type="AlphaFoldDB" id="A0A1G6UCU0"/>
<evidence type="ECO:0000313" key="1">
    <source>
        <dbReference type="EMBL" id="SDD39069.1"/>
    </source>
</evidence>
<reference evidence="1 2" key="1">
    <citation type="submission" date="2016-10" db="EMBL/GenBank/DDBJ databases">
        <authorList>
            <person name="de Groot N.N."/>
        </authorList>
    </citation>
    <scope>NUCLEOTIDE SEQUENCE [LARGE SCALE GENOMIC DNA]</scope>
    <source>
        <strain evidence="1 2">DSM 16957</strain>
    </source>
</reference>
<keyword evidence="1" id="KW-0808">Transferase</keyword>
<dbReference type="GO" id="GO:0008168">
    <property type="term" value="F:methyltransferase activity"/>
    <property type="evidence" value="ECO:0007669"/>
    <property type="project" value="UniProtKB-KW"/>
</dbReference>
<protein>
    <submittedName>
        <fullName evidence="1">Methyltransferase domain-containing protein</fullName>
    </submittedName>
</protein>
<dbReference type="SUPFAM" id="SSF53335">
    <property type="entry name" value="S-adenosyl-L-methionine-dependent methyltransferases"/>
    <property type="match status" value="1"/>
</dbReference>
<sequence>MNLRMRPPPWPEARCPLCHHASAVALPAVRGRAYAECGACGLSFMRPADWPSPERAQAEYALHHNAIDDPGYRGFLDCLAAPLCARLAPGARGLDYGCGPGPALVAMLRERGFDCVGYDPLFADHPERLQARYDFVCCTEVAEHFSDPHAELLRLRGLLAPGGWLALMTQWRREGYAFEQWRYVHDPTHVAFYRERTLHWIADWLALDFESPAPNVALMRAPPH</sequence>
<proteinExistence type="predicted"/>
<dbReference type="RefSeq" id="WP_218121202.1">
    <property type="nucleotide sequence ID" value="NZ_FNAG01000002.1"/>
</dbReference>
<keyword evidence="2" id="KW-1185">Reference proteome</keyword>
<dbReference type="Proteomes" id="UP000199603">
    <property type="component" value="Unassembled WGS sequence"/>
</dbReference>
<evidence type="ECO:0000313" key="2">
    <source>
        <dbReference type="Proteomes" id="UP000199603"/>
    </source>
</evidence>
<dbReference type="InterPro" id="IPR029063">
    <property type="entry name" value="SAM-dependent_MTases_sf"/>
</dbReference>
<name>A0A1G6UCU0_9GAMM</name>
<keyword evidence="1" id="KW-0489">Methyltransferase</keyword>
<accession>A0A1G6UCU0</accession>
<dbReference type="Gene3D" id="3.40.50.150">
    <property type="entry name" value="Vaccinia Virus protein VP39"/>
    <property type="match status" value="2"/>
</dbReference>
<gene>
    <name evidence="1" type="ORF">SAMN04488509_102274</name>
</gene>
<organism evidence="1 2">
    <name type="scientific">Aquimonas voraii</name>
    <dbReference type="NCBI Taxonomy" id="265719"/>
    <lineage>
        <taxon>Bacteria</taxon>
        <taxon>Pseudomonadati</taxon>
        <taxon>Pseudomonadota</taxon>
        <taxon>Gammaproteobacteria</taxon>
        <taxon>Lysobacterales</taxon>
        <taxon>Lysobacteraceae</taxon>
        <taxon>Aquimonas</taxon>
    </lineage>
</organism>
<dbReference type="GO" id="GO:0032259">
    <property type="term" value="P:methylation"/>
    <property type="evidence" value="ECO:0007669"/>
    <property type="project" value="UniProtKB-KW"/>
</dbReference>
<dbReference type="Pfam" id="PF13489">
    <property type="entry name" value="Methyltransf_23"/>
    <property type="match status" value="1"/>
</dbReference>